<organism evidence="2 3">
    <name type="scientific">Armadillidium nasatum</name>
    <dbReference type="NCBI Taxonomy" id="96803"/>
    <lineage>
        <taxon>Eukaryota</taxon>
        <taxon>Metazoa</taxon>
        <taxon>Ecdysozoa</taxon>
        <taxon>Arthropoda</taxon>
        <taxon>Crustacea</taxon>
        <taxon>Multicrustacea</taxon>
        <taxon>Malacostraca</taxon>
        <taxon>Eumalacostraca</taxon>
        <taxon>Peracarida</taxon>
        <taxon>Isopoda</taxon>
        <taxon>Oniscidea</taxon>
        <taxon>Crinocheta</taxon>
        <taxon>Armadillidiidae</taxon>
        <taxon>Armadillidium</taxon>
    </lineage>
</organism>
<dbReference type="Proteomes" id="UP000326759">
    <property type="component" value="Unassembled WGS sequence"/>
</dbReference>
<gene>
    <name evidence="2" type="ORF">Anas_05198</name>
</gene>
<proteinExistence type="predicted"/>
<name>A0A5N5SQT7_9CRUS</name>
<evidence type="ECO:0000313" key="3">
    <source>
        <dbReference type="Proteomes" id="UP000326759"/>
    </source>
</evidence>
<evidence type="ECO:0000256" key="1">
    <source>
        <dbReference type="SAM" id="MobiDB-lite"/>
    </source>
</evidence>
<accession>A0A5N5SQT7</accession>
<dbReference type="AlphaFoldDB" id="A0A5N5SQT7"/>
<sequence>METVLVFKAQHAYRGQNHSEASLEVNDVIHVNQINQNPQQQILNPENLPDQVYGTNTRNGFSGYFPGCFLCYAGNIIRPKAALRKMTPPATKHDVSITSSGDSQEM</sequence>
<reference evidence="2 3" key="1">
    <citation type="journal article" date="2019" name="PLoS Biol.">
        <title>Sex chromosomes control vertical transmission of feminizing Wolbachia symbionts in an isopod.</title>
        <authorList>
            <person name="Becking T."/>
            <person name="Chebbi M.A."/>
            <person name="Giraud I."/>
            <person name="Moumen B."/>
            <person name="Laverre T."/>
            <person name="Caubet Y."/>
            <person name="Peccoud J."/>
            <person name="Gilbert C."/>
            <person name="Cordaux R."/>
        </authorList>
    </citation>
    <scope>NUCLEOTIDE SEQUENCE [LARGE SCALE GENOMIC DNA]</scope>
    <source>
        <strain evidence="2">ANa2</strain>
        <tissue evidence="2">Whole body excluding digestive tract and cuticle</tissue>
    </source>
</reference>
<keyword evidence="3" id="KW-1185">Reference proteome</keyword>
<comment type="caution">
    <text evidence="2">The sequence shown here is derived from an EMBL/GenBank/DDBJ whole genome shotgun (WGS) entry which is preliminary data.</text>
</comment>
<dbReference type="EMBL" id="SEYY01021300">
    <property type="protein sequence ID" value="KAB7496491.1"/>
    <property type="molecule type" value="Genomic_DNA"/>
</dbReference>
<evidence type="ECO:0000313" key="2">
    <source>
        <dbReference type="EMBL" id="KAB7496491.1"/>
    </source>
</evidence>
<dbReference type="SUPFAM" id="SSF50044">
    <property type="entry name" value="SH3-domain"/>
    <property type="match status" value="1"/>
</dbReference>
<dbReference type="Gene3D" id="2.30.30.40">
    <property type="entry name" value="SH3 Domains"/>
    <property type="match status" value="1"/>
</dbReference>
<dbReference type="InterPro" id="IPR036028">
    <property type="entry name" value="SH3-like_dom_sf"/>
</dbReference>
<feature type="compositionally biased region" description="Polar residues" evidence="1">
    <location>
        <begin position="96"/>
        <end position="106"/>
    </location>
</feature>
<protein>
    <submittedName>
        <fullName evidence="2">Uncharacterized protein</fullName>
    </submittedName>
</protein>
<feature type="region of interest" description="Disordered" evidence="1">
    <location>
        <begin position="87"/>
        <end position="106"/>
    </location>
</feature>